<evidence type="ECO:0000256" key="9">
    <source>
        <dbReference type="SAM" id="Coils"/>
    </source>
</evidence>
<dbReference type="Gene3D" id="1.20.5.1930">
    <property type="match status" value="1"/>
</dbReference>
<feature type="domain" description="Histidine kinase/HSP90-like ATPase" evidence="11">
    <location>
        <begin position="313"/>
        <end position="404"/>
    </location>
</feature>
<dbReference type="SUPFAM" id="SSF55874">
    <property type="entry name" value="ATPase domain of HSP90 chaperone/DNA topoisomerase II/histidine kinase"/>
    <property type="match status" value="1"/>
</dbReference>
<feature type="coiled-coil region" evidence="9">
    <location>
        <begin position="181"/>
        <end position="208"/>
    </location>
</feature>
<dbReference type="Pfam" id="PF02518">
    <property type="entry name" value="HATPase_c"/>
    <property type="match status" value="1"/>
</dbReference>
<evidence type="ECO:0000256" key="4">
    <source>
        <dbReference type="ARBA" id="ARBA00022679"/>
    </source>
</evidence>
<feature type="transmembrane region" description="Helical" evidence="10">
    <location>
        <begin position="65"/>
        <end position="80"/>
    </location>
</feature>
<keyword evidence="10" id="KW-0812">Transmembrane</keyword>
<feature type="transmembrane region" description="Helical" evidence="10">
    <location>
        <begin position="110"/>
        <end position="129"/>
    </location>
</feature>
<dbReference type="KEGG" id="mprt:ET475_04840"/>
<evidence type="ECO:0000256" key="8">
    <source>
        <dbReference type="ARBA" id="ARBA00023012"/>
    </source>
</evidence>
<evidence type="ECO:0000256" key="2">
    <source>
        <dbReference type="ARBA" id="ARBA00012438"/>
    </source>
</evidence>
<evidence type="ECO:0000259" key="11">
    <source>
        <dbReference type="SMART" id="SM00387"/>
    </source>
</evidence>
<proteinExistence type="predicted"/>
<dbReference type="EMBL" id="CP035494">
    <property type="protein sequence ID" value="QAY59383.1"/>
    <property type="molecule type" value="Genomic_DNA"/>
</dbReference>
<evidence type="ECO:0000256" key="10">
    <source>
        <dbReference type="SAM" id="Phobius"/>
    </source>
</evidence>
<dbReference type="RefSeq" id="WP_129386575.1">
    <property type="nucleotide sequence ID" value="NZ_CP035494.1"/>
</dbReference>
<dbReference type="InterPro" id="IPR050482">
    <property type="entry name" value="Sensor_HK_TwoCompSys"/>
</dbReference>
<keyword evidence="10" id="KW-0472">Membrane</keyword>
<accession>A0A4P6EDJ2</accession>
<reference evidence="12 13" key="1">
    <citation type="submission" date="2019-01" db="EMBL/GenBank/DDBJ databases">
        <title>Genome sequencing of strain DFW100M-13.</title>
        <authorList>
            <person name="Heo J."/>
            <person name="Kim S.-J."/>
            <person name="Kim J.-S."/>
            <person name="Hong S.-B."/>
            <person name="Kwon S.-W."/>
        </authorList>
    </citation>
    <scope>NUCLEOTIDE SEQUENCE [LARGE SCALE GENOMIC DNA]</scope>
    <source>
        <strain evidence="12 13">DFW100M-13</strain>
    </source>
</reference>
<keyword evidence="7" id="KW-0067">ATP-binding</keyword>
<dbReference type="OrthoDB" id="227596at2"/>
<sequence>MHVDLRLQRQDYALAATIGVGTVISAGLGAVAGIYGDDQAPMWAAVVYAVVLAGAIAVRRRWPSVTAVVTATAYFAAMSAHVPELYAGSIAMFIGFYTVGAVSPDRRRAAWVRIGITVGMFIWLLTTTFVEATHPADDDFSRAGAFSPFVAYALLNILINVLYFAGAYFFGERAWASRLQRRALEERTAELERERERTAAQAVALERVRIARELHDVVAHHVSLMGVQAGAARAIMIKDPDAAARTLAQVETSARSALDELRHLLETLRSDTDGEAPSTVGLAGIADLVAESTDAGLPTLFTLVGDPRPVPDTVQVSLYRIAQEALTNARRHAGEDAAADVRLRYEQWGIELEVTNTGRRVARVGRGLGLVGMRERAAAVGGAVEARPLGDGGFLVRASVPAPAAVATTTGRGDAGA</sequence>
<dbReference type="InterPro" id="IPR011712">
    <property type="entry name" value="Sig_transdc_His_kin_sub3_dim/P"/>
</dbReference>
<feature type="transmembrane region" description="Helical" evidence="10">
    <location>
        <begin position="86"/>
        <end position="103"/>
    </location>
</feature>
<feature type="transmembrane region" description="Helical" evidence="10">
    <location>
        <begin position="149"/>
        <end position="171"/>
    </location>
</feature>
<dbReference type="EC" id="2.7.13.3" evidence="2"/>
<keyword evidence="9" id="KW-0175">Coiled coil</keyword>
<dbReference type="InterPro" id="IPR036890">
    <property type="entry name" value="HATPase_C_sf"/>
</dbReference>
<evidence type="ECO:0000256" key="3">
    <source>
        <dbReference type="ARBA" id="ARBA00022553"/>
    </source>
</evidence>
<dbReference type="PANTHER" id="PTHR24421">
    <property type="entry name" value="NITRATE/NITRITE SENSOR PROTEIN NARX-RELATED"/>
    <property type="match status" value="1"/>
</dbReference>
<comment type="catalytic activity">
    <reaction evidence="1">
        <text>ATP + protein L-histidine = ADP + protein N-phospho-L-histidine.</text>
        <dbReference type="EC" id="2.7.13.3"/>
    </reaction>
</comment>
<evidence type="ECO:0000256" key="1">
    <source>
        <dbReference type="ARBA" id="ARBA00000085"/>
    </source>
</evidence>
<feature type="transmembrane region" description="Helical" evidence="10">
    <location>
        <begin position="12"/>
        <end position="34"/>
    </location>
</feature>
<dbReference type="SMART" id="SM00387">
    <property type="entry name" value="HATPase_c"/>
    <property type="match status" value="1"/>
</dbReference>
<feature type="transmembrane region" description="Helical" evidence="10">
    <location>
        <begin position="40"/>
        <end position="58"/>
    </location>
</feature>
<dbReference type="GO" id="GO:0000155">
    <property type="term" value="F:phosphorelay sensor kinase activity"/>
    <property type="evidence" value="ECO:0007669"/>
    <property type="project" value="InterPro"/>
</dbReference>
<keyword evidence="3" id="KW-0597">Phosphoprotein</keyword>
<evidence type="ECO:0000256" key="7">
    <source>
        <dbReference type="ARBA" id="ARBA00022840"/>
    </source>
</evidence>
<dbReference type="GO" id="GO:0046983">
    <property type="term" value="F:protein dimerization activity"/>
    <property type="evidence" value="ECO:0007669"/>
    <property type="project" value="InterPro"/>
</dbReference>
<evidence type="ECO:0000256" key="6">
    <source>
        <dbReference type="ARBA" id="ARBA00022777"/>
    </source>
</evidence>
<keyword evidence="5" id="KW-0547">Nucleotide-binding</keyword>
<dbReference type="InterPro" id="IPR003594">
    <property type="entry name" value="HATPase_dom"/>
</dbReference>
<keyword evidence="13" id="KW-1185">Reference proteome</keyword>
<evidence type="ECO:0000256" key="5">
    <source>
        <dbReference type="ARBA" id="ARBA00022741"/>
    </source>
</evidence>
<dbReference type="GO" id="GO:0016020">
    <property type="term" value="C:membrane"/>
    <property type="evidence" value="ECO:0007669"/>
    <property type="project" value="InterPro"/>
</dbReference>
<keyword evidence="10" id="KW-1133">Transmembrane helix</keyword>
<dbReference type="Gene3D" id="3.30.565.10">
    <property type="entry name" value="Histidine kinase-like ATPase, C-terminal domain"/>
    <property type="match status" value="1"/>
</dbReference>
<keyword evidence="4" id="KW-0808">Transferase</keyword>
<evidence type="ECO:0000313" key="12">
    <source>
        <dbReference type="EMBL" id="QAY59383.1"/>
    </source>
</evidence>
<dbReference type="Pfam" id="PF07730">
    <property type="entry name" value="HisKA_3"/>
    <property type="match status" value="1"/>
</dbReference>
<dbReference type="Pfam" id="PF23539">
    <property type="entry name" value="DUF7134"/>
    <property type="match status" value="1"/>
</dbReference>
<dbReference type="CDD" id="cd16917">
    <property type="entry name" value="HATPase_UhpB-NarQ-NarX-like"/>
    <property type="match status" value="1"/>
</dbReference>
<dbReference type="Proteomes" id="UP000293995">
    <property type="component" value="Chromosome"/>
</dbReference>
<gene>
    <name evidence="12" type="ORF">ET475_04840</name>
</gene>
<keyword evidence="8" id="KW-0902">Two-component regulatory system</keyword>
<protein>
    <recommendedName>
        <fullName evidence="2">histidine kinase</fullName>
        <ecNumber evidence="2">2.7.13.3</ecNumber>
    </recommendedName>
</protein>
<dbReference type="InterPro" id="IPR055558">
    <property type="entry name" value="DUF7134"/>
</dbReference>
<organism evidence="12 13">
    <name type="scientific">Microbacterium protaetiae</name>
    <dbReference type="NCBI Taxonomy" id="2509458"/>
    <lineage>
        <taxon>Bacteria</taxon>
        <taxon>Bacillati</taxon>
        <taxon>Actinomycetota</taxon>
        <taxon>Actinomycetes</taxon>
        <taxon>Micrococcales</taxon>
        <taxon>Microbacteriaceae</taxon>
        <taxon>Microbacterium</taxon>
    </lineage>
</organism>
<keyword evidence="6 12" id="KW-0418">Kinase</keyword>
<dbReference type="GO" id="GO:0005524">
    <property type="term" value="F:ATP binding"/>
    <property type="evidence" value="ECO:0007669"/>
    <property type="project" value="UniProtKB-KW"/>
</dbReference>
<evidence type="ECO:0000313" key="13">
    <source>
        <dbReference type="Proteomes" id="UP000293995"/>
    </source>
</evidence>
<dbReference type="PANTHER" id="PTHR24421:SF10">
    <property type="entry name" value="NITRATE_NITRITE SENSOR PROTEIN NARQ"/>
    <property type="match status" value="1"/>
</dbReference>
<name>A0A4P6EDJ2_9MICO</name>
<dbReference type="AlphaFoldDB" id="A0A4P6EDJ2"/>